<dbReference type="EMBL" id="JAXCGZ010013516">
    <property type="protein sequence ID" value="KAK7072386.1"/>
    <property type="molecule type" value="Genomic_DNA"/>
</dbReference>
<dbReference type="AlphaFoldDB" id="A0AAN8WXQ7"/>
<organism evidence="1 2">
    <name type="scientific">Halocaridina rubra</name>
    <name type="common">Hawaiian red shrimp</name>
    <dbReference type="NCBI Taxonomy" id="373956"/>
    <lineage>
        <taxon>Eukaryota</taxon>
        <taxon>Metazoa</taxon>
        <taxon>Ecdysozoa</taxon>
        <taxon>Arthropoda</taxon>
        <taxon>Crustacea</taxon>
        <taxon>Multicrustacea</taxon>
        <taxon>Malacostraca</taxon>
        <taxon>Eumalacostraca</taxon>
        <taxon>Eucarida</taxon>
        <taxon>Decapoda</taxon>
        <taxon>Pleocyemata</taxon>
        <taxon>Caridea</taxon>
        <taxon>Atyoidea</taxon>
        <taxon>Atyidae</taxon>
        <taxon>Halocaridina</taxon>
    </lineage>
</organism>
<accession>A0AAN8WXQ7</accession>
<sequence>MASVGADLDKLVLRNQCTNTKYSSALATAQAEVLICRLTVNDSSVDVVSIIKENIELVHKLWELESIGIDPVVTTIEDEFKHK</sequence>
<reference evidence="1 2" key="1">
    <citation type="submission" date="2023-11" db="EMBL/GenBank/DDBJ databases">
        <title>Halocaridina rubra genome assembly.</title>
        <authorList>
            <person name="Smith C."/>
        </authorList>
    </citation>
    <scope>NUCLEOTIDE SEQUENCE [LARGE SCALE GENOMIC DNA]</scope>
    <source>
        <strain evidence="1">EP-1</strain>
        <tissue evidence="1">Whole</tissue>
    </source>
</reference>
<comment type="caution">
    <text evidence="1">The sequence shown here is derived from an EMBL/GenBank/DDBJ whole genome shotgun (WGS) entry which is preliminary data.</text>
</comment>
<proteinExistence type="predicted"/>
<evidence type="ECO:0000313" key="1">
    <source>
        <dbReference type="EMBL" id="KAK7072386.1"/>
    </source>
</evidence>
<evidence type="ECO:0000313" key="2">
    <source>
        <dbReference type="Proteomes" id="UP001381693"/>
    </source>
</evidence>
<dbReference type="Proteomes" id="UP001381693">
    <property type="component" value="Unassembled WGS sequence"/>
</dbReference>
<gene>
    <name evidence="1" type="ORF">SK128_006907</name>
</gene>
<name>A0AAN8WXQ7_HALRR</name>
<keyword evidence="2" id="KW-1185">Reference proteome</keyword>
<protein>
    <submittedName>
        <fullName evidence="1">Uncharacterized protein</fullName>
    </submittedName>
</protein>